<name>A0A4Q5K419_9GAMM</name>
<reference evidence="1 2" key="1">
    <citation type="submission" date="2019-02" db="EMBL/GenBank/DDBJ databases">
        <title>Genome sequences of Aliivibrio finisterrensis strains from farmed Atlantic salmon.</title>
        <authorList>
            <person name="Bowman J.P."/>
        </authorList>
    </citation>
    <scope>NUCLEOTIDE SEQUENCE [LARGE SCALE GENOMIC DNA]</scope>
    <source>
        <strain evidence="1 2">A32</strain>
    </source>
</reference>
<evidence type="ECO:0000313" key="1">
    <source>
        <dbReference type="EMBL" id="RYU40424.1"/>
    </source>
</evidence>
<comment type="caution">
    <text evidence="1">The sequence shown here is derived from an EMBL/GenBank/DDBJ whole genome shotgun (WGS) entry which is preliminary data.</text>
</comment>
<dbReference type="GeneID" id="56277144"/>
<gene>
    <name evidence="1" type="ORF">ERW49_18965</name>
</gene>
<dbReference type="AlphaFoldDB" id="A0A4Q5K419"/>
<dbReference type="RefSeq" id="WP_130088416.1">
    <property type="nucleotide sequence ID" value="NZ_SEZJ01000035.1"/>
</dbReference>
<dbReference type="OrthoDB" id="6192452at2"/>
<organism evidence="1 2">
    <name type="scientific">Aliivibrio finisterrensis</name>
    <dbReference type="NCBI Taxonomy" id="511998"/>
    <lineage>
        <taxon>Bacteria</taxon>
        <taxon>Pseudomonadati</taxon>
        <taxon>Pseudomonadota</taxon>
        <taxon>Gammaproteobacteria</taxon>
        <taxon>Vibrionales</taxon>
        <taxon>Vibrionaceae</taxon>
        <taxon>Aliivibrio</taxon>
    </lineage>
</organism>
<evidence type="ECO:0000313" key="2">
    <source>
        <dbReference type="Proteomes" id="UP000293465"/>
    </source>
</evidence>
<sequence length="356" mass="40734">MSEIKDFIYLDTNKVSSLYSQISGGLVQSIESTQSNSEDSKNLRNYSFKVFKHEAGGTETESNQLKETRVSHHEVYNELETELFKHGYAAELGVDISKDEIESGEAINSFENVLCIKAEGHVVFEDYQRLTRIAANYEAITGFINKSITSNIKDTPEYIEIYNQLEESRLEIKAMKNGSQKTQKKKQLEIVESQLEELTTTRKVGAVEPWIIDGLKTWVNVFLPDIFNVRLYPFSDMDNFHIMSNVKREFFLEQDIESVHFLYGSVPTIKVSLLGVITAIPKKDSITFEPLKEFDTETIDEEGNEALSVENGFRGVFRGFDGLEAMVRTCRYPRIMVQPIAIYRSILPNPKFQRKA</sequence>
<accession>A0A4Q5K419</accession>
<proteinExistence type="predicted"/>
<dbReference type="InterPro" id="IPR045633">
    <property type="entry name" value="DUF6414"/>
</dbReference>
<protein>
    <submittedName>
        <fullName evidence="1">Uncharacterized protein</fullName>
    </submittedName>
</protein>
<dbReference type="Pfam" id="PF19952">
    <property type="entry name" value="DUF6414"/>
    <property type="match status" value="1"/>
</dbReference>
<dbReference type="EMBL" id="SEZJ01000035">
    <property type="protein sequence ID" value="RYU40424.1"/>
    <property type="molecule type" value="Genomic_DNA"/>
</dbReference>
<dbReference type="Proteomes" id="UP000293465">
    <property type="component" value="Unassembled WGS sequence"/>
</dbReference>